<comment type="caution">
    <text evidence="1">The sequence shown here is derived from an EMBL/GenBank/DDBJ whole genome shotgun (WGS) entry which is preliminary data.</text>
</comment>
<keyword evidence="2" id="KW-1185">Reference proteome</keyword>
<sequence>MRPRRRRGKWPGLIARIHLNLFSYGPVQVTVGRESYCVSHPAAAGAIDVKRAKYCRNPERDWAASIRLGFGFHCDAHAPPRVVRLCYYHLQRDNVGTAQRVDSVNSKPFGRYRYEIKMAVRVERFPRGPFPAV</sequence>
<name>A0A4C1Y5E2_EUMVA</name>
<dbReference type="AlphaFoldDB" id="A0A4C1Y5E2"/>
<evidence type="ECO:0000313" key="2">
    <source>
        <dbReference type="Proteomes" id="UP000299102"/>
    </source>
</evidence>
<accession>A0A4C1Y5E2</accession>
<proteinExistence type="predicted"/>
<protein>
    <submittedName>
        <fullName evidence="1">Uncharacterized protein</fullName>
    </submittedName>
</protein>
<organism evidence="1 2">
    <name type="scientific">Eumeta variegata</name>
    <name type="common">Bagworm moth</name>
    <name type="synonym">Eumeta japonica</name>
    <dbReference type="NCBI Taxonomy" id="151549"/>
    <lineage>
        <taxon>Eukaryota</taxon>
        <taxon>Metazoa</taxon>
        <taxon>Ecdysozoa</taxon>
        <taxon>Arthropoda</taxon>
        <taxon>Hexapoda</taxon>
        <taxon>Insecta</taxon>
        <taxon>Pterygota</taxon>
        <taxon>Neoptera</taxon>
        <taxon>Endopterygota</taxon>
        <taxon>Lepidoptera</taxon>
        <taxon>Glossata</taxon>
        <taxon>Ditrysia</taxon>
        <taxon>Tineoidea</taxon>
        <taxon>Psychidae</taxon>
        <taxon>Oiketicinae</taxon>
        <taxon>Eumeta</taxon>
    </lineage>
</organism>
<gene>
    <name evidence="1" type="ORF">EVAR_53396_1</name>
</gene>
<reference evidence="1 2" key="1">
    <citation type="journal article" date="2019" name="Commun. Biol.">
        <title>The bagworm genome reveals a unique fibroin gene that provides high tensile strength.</title>
        <authorList>
            <person name="Kono N."/>
            <person name="Nakamura H."/>
            <person name="Ohtoshi R."/>
            <person name="Tomita M."/>
            <person name="Numata K."/>
            <person name="Arakawa K."/>
        </authorList>
    </citation>
    <scope>NUCLEOTIDE SEQUENCE [LARGE SCALE GENOMIC DNA]</scope>
</reference>
<evidence type="ECO:0000313" key="1">
    <source>
        <dbReference type="EMBL" id="GBP71116.1"/>
    </source>
</evidence>
<dbReference type="EMBL" id="BGZK01001097">
    <property type="protein sequence ID" value="GBP71116.1"/>
    <property type="molecule type" value="Genomic_DNA"/>
</dbReference>
<dbReference type="Proteomes" id="UP000299102">
    <property type="component" value="Unassembled WGS sequence"/>
</dbReference>